<dbReference type="PANTHER" id="PTHR34990:SF1">
    <property type="entry name" value="UDP-2,3-DIACYLGLUCOSAMINE HYDROLASE"/>
    <property type="match status" value="1"/>
</dbReference>
<accession>A0A401JGR3</accession>
<feature type="binding site" evidence="10">
    <location>
        <position position="168"/>
    </location>
    <ligand>
        <name>substrate</name>
    </ligand>
</feature>
<evidence type="ECO:0000256" key="4">
    <source>
        <dbReference type="ARBA" id="ARBA00022556"/>
    </source>
</evidence>
<dbReference type="UniPathway" id="UPA00359">
    <property type="reaction ID" value="UER00480"/>
</dbReference>
<dbReference type="InterPro" id="IPR004843">
    <property type="entry name" value="Calcineurin-like_PHP"/>
</dbReference>
<feature type="binding site" evidence="10">
    <location>
        <position position="126"/>
    </location>
    <ligand>
        <name>substrate</name>
    </ligand>
</feature>
<comment type="subcellular location">
    <subcellularLocation>
        <location evidence="10">Cell inner membrane</location>
        <topology evidence="10">Peripheral membrane protein</topology>
        <orientation evidence="10">Cytoplasmic side</orientation>
    </subcellularLocation>
</comment>
<dbReference type="GO" id="GO:0008758">
    <property type="term" value="F:UDP-2,3-diacylglucosamine hydrolase activity"/>
    <property type="evidence" value="ECO:0007669"/>
    <property type="project" value="UniProtKB-UniRule"/>
</dbReference>
<keyword evidence="5 10" id="KW-0479">Metal-binding</keyword>
<feature type="binding site" evidence="10">
    <location>
        <position position="199"/>
    </location>
    <ligand>
        <name>Mn(2+)</name>
        <dbReference type="ChEBI" id="CHEBI:29035"/>
        <label>2</label>
    </ligand>
</feature>
<feature type="domain" description="Calcineurin-like phosphoesterase" evidence="11">
    <location>
        <begin position="8"/>
        <end position="203"/>
    </location>
</feature>
<feature type="binding site" evidence="10">
    <location>
        <position position="201"/>
    </location>
    <ligand>
        <name>Mn(2+)</name>
        <dbReference type="ChEBI" id="CHEBI:29035"/>
        <label>1</label>
    </ligand>
</feature>
<evidence type="ECO:0000256" key="2">
    <source>
        <dbReference type="ARBA" id="ARBA00022516"/>
    </source>
</evidence>
<evidence type="ECO:0000256" key="10">
    <source>
        <dbReference type="HAMAP-Rule" id="MF_00575"/>
    </source>
</evidence>
<feature type="binding site" evidence="10">
    <location>
        <begin position="83"/>
        <end position="84"/>
    </location>
    <ligand>
        <name>substrate</name>
    </ligand>
</feature>
<evidence type="ECO:0000256" key="5">
    <source>
        <dbReference type="ARBA" id="ARBA00022723"/>
    </source>
</evidence>
<evidence type="ECO:0000256" key="7">
    <source>
        <dbReference type="ARBA" id="ARBA00023098"/>
    </source>
</evidence>
<dbReference type="NCBIfam" id="TIGR01854">
    <property type="entry name" value="lipid_A_lpxH"/>
    <property type="match status" value="1"/>
</dbReference>
<keyword evidence="8 10" id="KW-0472">Membrane</keyword>
<proteinExistence type="inferred from homology"/>
<name>A0A401JGR3_9PROT</name>
<comment type="function">
    <text evidence="10">Hydrolyzes the pyrophosphate bond of UDP-2,3-diacylglucosamine to yield 2,3-diacylglucosamine 1-phosphate (lipid X) and UMP by catalyzing the attack of water at the alpha-P atom. Involved in the biosynthesis of lipid A, a phosphorylated glycolipid that anchors the lipopolysaccharide to the outer membrane of the cell.</text>
</comment>
<dbReference type="OrthoDB" id="9783283at2"/>
<dbReference type="AlphaFoldDB" id="A0A401JGR3"/>
<dbReference type="SUPFAM" id="SSF56300">
    <property type="entry name" value="Metallo-dependent phosphatases"/>
    <property type="match status" value="1"/>
</dbReference>
<dbReference type="InterPro" id="IPR029052">
    <property type="entry name" value="Metallo-depent_PP-like"/>
</dbReference>
<dbReference type="InterPro" id="IPR043461">
    <property type="entry name" value="LpxH-like"/>
</dbReference>
<dbReference type="PANTHER" id="PTHR34990">
    <property type="entry name" value="UDP-2,3-DIACYLGLUCOSAMINE HYDROLASE-RELATED"/>
    <property type="match status" value="1"/>
</dbReference>
<keyword evidence="3 10" id="KW-0997">Cell inner membrane</keyword>
<keyword evidence="4 10" id="KW-0441">Lipid A biosynthesis</keyword>
<comment type="pathway">
    <text evidence="10">Glycolipid biosynthesis; lipid IV(A) biosynthesis; lipid IV(A) from (3R)-3-hydroxytetradecanoyl-[acyl-carrier-protein] and UDP-N-acetyl-alpha-D-glucosamine: step 4/6.</text>
</comment>
<evidence type="ECO:0000313" key="12">
    <source>
        <dbReference type="EMBL" id="GBL46782.1"/>
    </source>
</evidence>
<feature type="binding site" evidence="10">
    <location>
        <position position="199"/>
    </location>
    <ligand>
        <name>substrate</name>
    </ligand>
</feature>
<keyword evidence="1 10" id="KW-1003">Cell membrane</keyword>
<feature type="binding site" evidence="10">
    <location>
        <position position="45"/>
    </location>
    <ligand>
        <name>Mn(2+)</name>
        <dbReference type="ChEBI" id="CHEBI:29035"/>
        <label>1</label>
    </ligand>
</feature>
<comment type="caution">
    <text evidence="12">The sequence shown here is derived from an EMBL/GenBank/DDBJ whole genome shotgun (WGS) entry which is preliminary data.</text>
</comment>
<gene>
    <name evidence="10" type="primary">lpxH</name>
    <name evidence="12" type="ORF">SFMTTN_2607</name>
</gene>
<keyword evidence="6 10" id="KW-0378">Hydrolase</keyword>
<dbReference type="CDD" id="cd07398">
    <property type="entry name" value="MPP_YbbF-LpxH"/>
    <property type="match status" value="1"/>
</dbReference>
<dbReference type="Gene3D" id="3.60.21.10">
    <property type="match status" value="1"/>
</dbReference>
<feature type="binding site" evidence="10">
    <location>
        <position position="83"/>
    </location>
    <ligand>
        <name>Mn(2+)</name>
        <dbReference type="ChEBI" id="CHEBI:29035"/>
        <label>2</label>
    </ligand>
</feature>
<keyword evidence="9 10" id="KW-0464">Manganese</keyword>
<evidence type="ECO:0000313" key="13">
    <source>
        <dbReference type="Proteomes" id="UP000286806"/>
    </source>
</evidence>
<evidence type="ECO:0000259" key="11">
    <source>
        <dbReference type="Pfam" id="PF00149"/>
    </source>
</evidence>
<dbReference type="GO" id="GO:0005737">
    <property type="term" value="C:cytoplasm"/>
    <property type="evidence" value="ECO:0007669"/>
    <property type="project" value="InterPro"/>
</dbReference>
<comment type="catalytic activity">
    <reaction evidence="10">
        <text>UDP-2-N,3-O-bis[(3R)-3-hydroxytetradecanoyl]-alpha-D-glucosamine + H2O = 2-N,3-O-bis[(3R)-3-hydroxytetradecanoyl]-alpha-D-glucosaminyl 1-phosphate + UMP + 2 H(+)</text>
        <dbReference type="Rhea" id="RHEA:25213"/>
        <dbReference type="ChEBI" id="CHEBI:15377"/>
        <dbReference type="ChEBI" id="CHEBI:15378"/>
        <dbReference type="ChEBI" id="CHEBI:57865"/>
        <dbReference type="ChEBI" id="CHEBI:57957"/>
        <dbReference type="ChEBI" id="CHEBI:78847"/>
        <dbReference type="EC" id="3.6.1.54"/>
    </reaction>
</comment>
<feature type="binding site" evidence="10">
    <location>
        <position position="45"/>
    </location>
    <ligand>
        <name>Mn(2+)</name>
        <dbReference type="ChEBI" id="CHEBI:29035"/>
        <label>2</label>
    </ligand>
</feature>
<dbReference type="GO" id="GO:0030145">
    <property type="term" value="F:manganese ion binding"/>
    <property type="evidence" value="ECO:0007669"/>
    <property type="project" value="UniProtKB-UniRule"/>
</dbReference>
<evidence type="ECO:0000256" key="6">
    <source>
        <dbReference type="ARBA" id="ARBA00022801"/>
    </source>
</evidence>
<dbReference type="GO" id="GO:0019897">
    <property type="term" value="C:extrinsic component of plasma membrane"/>
    <property type="evidence" value="ECO:0007669"/>
    <property type="project" value="UniProtKB-UniRule"/>
</dbReference>
<comment type="cofactor">
    <cofactor evidence="10">
        <name>Mn(2+)</name>
        <dbReference type="ChEBI" id="CHEBI:29035"/>
    </cofactor>
    <text evidence="10">Binds 2 Mn(2+) ions per subunit in a binuclear metal center.</text>
</comment>
<dbReference type="InterPro" id="IPR010138">
    <property type="entry name" value="UDP-diacylglucosamine_Hdrlase"/>
</dbReference>
<keyword evidence="2 10" id="KW-0444">Lipid biosynthesis</keyword>
<dbReference type="Pfam" id="PF00149">
    <property type="entry name" value="Metallophos"/>
    <property type="match status" value="1"/>
</dbReference>
<dbReference type="EMBL" id="BGOW01000027">
    <property type="protein sequence ID" value="GBL46782.1"/>
    <property type="molecule type" value="Genomic_DNA"/>
</dbReference>
<comment type="similarity">
    <text evidence="10">Belongs to the LpxH family.</text>
</comment>
<feature type="binding site" evidence="10">
    <location>
        <position position="14"/>
    </location>
    <ligand>
        <name>Mn(2+)</name>
        <dbReference type="ChEBI" id="CHEBI:29035"/>
        <label>1</label>
    </ligand>
</feature>
<evidence type="ECO:0000256" key="3">
    <source>
        <dbReference type="ARBA" id="ARBA00022519"/>
    </source>
</evidence>
<evidence type="ECO:0000256" key="1">
    <source>
        <dbReference type="ARBA" id="ARBA00022475"/>
    </source>
</evidence>
<organism evidence="12 13">
    <name type="scientific">Sulfuriferula multivorans</name>
    <dbReference type="NCBI Taxonomy" id="1559896"/>
    <lineage>
        <taxon>Bacteria</taxon>
        <taxon>Pseudomonadati</taxon>
        <taxon>Pseudomonadota</taxon>
        <taxon>Betaproteobacteria</taxon>
        <taxon>Nitrosomonadales</taxon>
        <taxon>Sulfuricellaceae</taxon>
        <taxon>Sulfuriferula</taxon>
    </lineage>
</organism>
<protein>
    <recommendedName>
        <fullName evidence="10">UDP-2,3-diacylglucosamine hydrolase</fullName>
        <ecNumber evidence="10">3.6.1.54</ecNumber>
    </recommendedName>
    <alternativeName>
        <fullName evidence="10">UDP-2,3-diacylglucosamine diphosphatase</fullName>
    </alternativeName>
</protein>
<feature type="binding site" evidence="10">
    <location>
        <position position="12"/>
    </location>
    <ligand>
        <name>Mn(2+)</name>
        <dbReference type="ChEBI" id="CHEBI:29035"/>
        <label>1</label>
    </ligand>
</feature>
<feature type="binding site" evidence="10">
    <location>
        <position position="171"/>
    </location>
    <ligand>
        <name>substrate</name>
    </ligand>
</feature>
<evidence type="ECO:0000256" key="9">
    <source>
        <dbReference type="ARBA" id="ARBA00023211"/>
    </source>
</evidence>
<keyword evidence="7 10" id="KW-0443">Lipid metabolism</keyword>
<dbReference type="EC" id="3.6.1.54" evidence="10"/>
<keyword evidence="13" id="KW-1185">Reference proteome</keyword>
<dbReference type="NCBIfam" id="NF003743">
    <property type="entry name" value="PRK05340.1"/>
    <property type="match status" value="1"/>
</dbReference>
<dbReference type="HAMAP" id="MF_00575">
    <property type="entry name" value="LpxH"/>
    <property type="match status" value="1"/>
</dbReference>
<dbReference type="Proteomes" id="UP000286806">
    <property type="component" value="Unassembled WGS sequence"/>
</dbReference>
<evidence type="ECO:0000256" key="8">
    <source>
        <dbReference type="ARBA" id="ARBA00023136"/>
    </source>
</evidence>
<reference evidence="12 13" key="1">
    <citation type="journal article" date="2019" name="Front. Microbiol.">
        <title>Genomes of Neutrophilic Sulfur-Oxidizing Chemolithoautotrophs Representing 9 Proteobacterial Species From 8 Genera.</title>
        <authorList>
            <person name="Watanabe T."/>
            <person name="Kojima H."/>
            <person name="Umezawa K."/>
            <person name="Hori C."/>
            <person name="Takasuka T.E."/>
            <person name="Kato Y."/>
            <person name="Fukui M."/>
        </authorList>
    </citation>
    <scope>NUCLEOTIDE SEQUENCE [LARGE SCALE GENOMIC DNA]</scope>
    <source>
        <strain evidence="12 13">TTN</strain>
    </source>
</reference>
<sequence length="250" mass="28067">MSGIPHSLFISDLHLCESRPQISRLFFDFLRTHARNAEALYILGDLFESWVGDDDETSLSRSVVEALRSLSDSGVAVYLMHGNRDFLLARPFADASGARLLADPTMMDIYGQPTLLMHGDTLCTDDAAYLAFRAQVRDPAWQSGFLAQPLAKRHAMAQQARNQSEQAKQGKTAAIMDVNQQAVIEILREYAYPRLIHGHTHRPARHLLQIDGHACERWVLQDWYDSGGYLRCDAEGCSTHSLTCPEPDPR</sequence>
<feature type="binding site" evidence="10">
    <location>
        <position position="164"/>
    </location>
    <ligand>
        <name>substrate</name>
    </ligand>
</feature>
<feature type="binding site" evidence="10">
    <location>
        <position position="118"/>
    </location>
    <ligand>
        <name>Mn(2+)</name>
        <dbReference type="ChEBI" id="CHEBI:29035"/>
        <label>2</label>
    </ligand>
</feature>
<dbReference type="GO" id="GO:0009245">
    <property type="term" value="P:lipid A biosynthetic process"/>
    <property type="evidence" value="ECO:0007669"/>
    <property type="project" value="UniProtKB-UniRule"/>
</dbReference>